<name>A0AA38IXE3_9CUCU</name>
<gene>
    <name evidence="1" type="ORF">Zmor_008222</name>
</gene>
<protein>
    <submittedName>
        <fullName evidence="1">Uncharacterized protein</fullName>
    </submittedName>
</protein>
<evidence type="ECO:0000313" key="1">
    <source>
        <dbReference type="EMBL" id="KAJ3664015.1"/>
    </source>
</evidence>
<sequence length="105" mass="12011">MRPLSLPRSRYALQSWRSFLRAKADGVALLCGNTDFGLLPKNAQLRQIRNFNNGMFNGQRGLQEVDFLHLYASSPDNVESCASTEEDYTRQDNEMARYVKFAFPS</sequence>
<evidence type="ECO:0000313" key="2">
    <source>
        <dbReference type="Proteomes" id="UP001168821"/>
    </source>
</evidence>
<reference evidence="1" key="1">
    <citation type="journal article" date="2023" name="G3 (Bethesda)">
        <title>Whole genome assemblies of Zophobas morio and Tenebrio molitor.</title>
        <authorList>
            <person name="Kaur S."/>
            <person name="Stinson S.A."/>
            <person name="diCenzo G.C."/>
        </authorList>
    </citation>
    <scope>NUCLEOTIDE SEQUENCE</scope>
    <source>
        <strain evidence="1">QUZm001</strain>
    </source>
</reference>
<organism evidence="1 2">
    <name type="scientific">Zophobas morio</name>
    <dbReference type="NCBI Taxonomy" id="2755281"/>
    <lineage>
        <taxon>Eukaryota</taxon>
        <taxon>Metazoa</taxon>
        <taxon>Ecdysozoa</taxon>
        <taxon>Arthropoda</taxon>
        <taxon>Hexapoda</taxon>
        <taxon>Insecta</taxon>
        <taxon>Pterygota</taxon>
        <taxon>Neoptera</taxon>
        <taxon>Endopterygota</taxon>
        <taxon>Coleoptera</taxon>
        <taxon>Polyphaga</taxon>
        <taxon>Cucujiformia</taxon>
        <taxon>Tenebrionidae</taxon>
        <taxon>Zophobas</taxon>
    </lineage>
</organism>
<dbReference type="AlphaFoldDB" id="A0AA38IXE3"/>
<proteinExistence type="predicted"/>
<dbReference type="EMBL" id="JALNTZ010000002">
    <property type="protein sequence ID" value="KAJ3664015.1"/>
    <property type="molecule type" value="Genomic_DNA"/>
</dbReference>
<accession>A0AA38IXE3</accession>
<dbReference type="Proteomes" id="UP001168821">
    <property type="component" value="Unassembled WGS sequence"/>
</dbReference>
<comment type="caution">
    <text evidence="1">The sequence shown here is derived from an EMBL/GenBank/DDBJ whole genome shotgun (WGS) entry which is preliminary data.</text>
</comment>
<keyword evidence="2" id="KW-1185">Reference proteome</keyword>